<dbReference type="Proteomes" id="UP000327468">
    <property type="component" value="Chromosome 8"/>
</dbReference>
<reference evidence="2 3" key="1">
    <citation type="submission" date="2019-06" db="EMBL/GenBank/DDBJ databases">
        <title>A chromosome-scale genome assembly of the striped catfish, Pangasianodon hypophthalmus.</title>
        <authorList>
            <person name="Wen M."/>
            <person name="Zahm M."/>
            <person name="Roques C."/>
            <person name="Cabau C."/>
            <person name="Klopp C."/>
            <person name="Donnadieu C."/>
            <person name="Jouanno E."/>
            <person name="Avarre J.-C."/>
            <person name="Campet M."/>
            <person name="Ha T.T.T."/>
            <person name="Dugue R."/>
            <person name="Lampietro C."/>
            <person name="Louis A."/>
            <person name="Herpin A."/>
            <person name="Echchiki A."/>
            <person name="Berthelot C."/>
            <person name="Parey E."/>
            <person name="Roest-Crollius H."/>
            <person name="Braasch I."/>
            <person name="Postlethwait J."/>
            <person name="Bobe J."/>
            <person name="Montfort J."/>
            <person name="Bouchez O."/>
            <person name="Begum T."/>
            <person name="Schartl M."/>
            <person name="Guiguen Y."/>
        </authorList>
    </citation>
    <scope>NUCLEOTIDE SEQUENCE [LARGE SCALE GENOMIC DNA]</scope>
    <source>
        <strain evidence="2 3">Indonesia</strain>
        <tissue evidence="2">Blood</tissue>
    </source>
</reference>
<proteinExistence type="predicted"/>
<protein>
    <submittedName>
        <fullName evidence="2">Uncharacterized protein</fullName>
    </submittedName>
</protein>
<gene>
    <name evidence="2" type="ORF">PHYPO_G00237330</name>
</gene>
<name>A0A5N5NJV1_PANHP</name>
<organism evidence="2 3">
    <name type="scientific">Pangasianodon hypophthalmus</name>
    <name type="common">Striped catfish</name>
    <name type="synonym">Helicophagus hypophthalmus</name>
    <dbReference type="NCBI Taxonomy" id="310915"/>
    <lineage>
        <taxon>Eukaryota</taxon>
        <taxon>Metazoa</taxon>
        <taxon>Chordata</taxon>
        <taxon>Craniata</taxon>
        <taxon>Vertebrata</taxon>
        <taxon>Euteleostomi</taxon>
        <taxon>Actinopterygii</taxon>
        <taxon>Neopterygii</taxon>
        <taxon>Teleostei</taxon>
        <taxon>Ostariophysi</taxon>
        <taxon>Siluriformes</taxon>
        <taxon>Pangasiidae</taxon>
        <taxon>Pangasianodon</taxon>
    </lineage>
</organism>
<feature type="compositionally biased region" description="Polar residues" evidence="1">
    <location>
        <begin position="1"/>
        <end position="12"/>
    </location>
</feature>
<comment type="caution">
    <text evidence="2">The sequence shown here is derived from an EMBL/GenBank/DDBJ whole genome shotgun (WGS) entry which is preliminary data.</text>
</comment>
<evidence type="ECO:0000313" key="2">
    <source>
        <dbReference type="EMBL" id="KAB5567830.1"/>
    </source>
</evidence>
<dbReference type="AlphaFoldDB" id="A0A5N5NJV1"/>
<evidence type="ECO:0000256" key="1">
    <source>
        <dbReference type="SAM" id="MobiDB-lite"/>
    </source>
</evidence>
<dbReference type="EMBL" id="VFJC01000009">
    <property type="protein sequence ID" value="KAB5567830.1"/>
    <property type="molecule type" value="Genomic_DNA"/>
</dbReference>
<keyword evidence="3" id="KW-1185">Reference proteome</keyword>
<sequence>MSLASSNTSTPVPSVRASELGHSHAHKQVSTYFSASVSCNTHRCRGTIKTSCPWMSPSSTQVDASFLSGTVPSDLALTVSP</sequence>
<accession>A0A5N5NJV1</accession>
<feature type="region of interest" description="Disordered" evidence="1">
    <location>
        <begin position="1"/>
        <end position="24"/>
    </location>
</feature>
<evidence type="ECO:0000313" key="3">
    <source>
        <dbReference type="Proteomes" id="UP000327468"/>
    </source>
</evidence>